<keyword evidence="2" id="KW-1185">Reference proteome</keyword>
<proteinExistence type="predicted"/>
<evidence type="ECO:0000313" key="2">
    <source>
        <dbReference type="Proteomes" id="UP001060085"/>
    </source>
</evidence>
<evidence type="ECO:0000313" key="1">
    <source>
        <dbReference type="EMBL" id="KAI5663793.1"/>
    </source>
</evidence>
<comment type="caution">
    <text evidence="1">The sequence shown here is derived from an EMBL/GenBank/DDBJ whole genome shotgun (WGS) entry which is preliminary data.</text>
</comment>
<dbReference type="EMBL" id="CM044705">
    <property type="protein sequence ID" value="KAI5663793.1"/>
    <property type="molecule type" value="Genomic_DNA"/>
</dbReference>
<name>A0ACC0AS47_CATRO</name>
<protein>
    <submittedName>
        <fullName evidence="1">Uncharacterized protein</fullName>
    </submittedName>
</protein>
<sequence>MSKTEVGPITVERALNDYLLIVFMLRSIVKSGDMIVETCFFEESLTEISFIDLLMSARLLNSTDISDVGSSFHGVRKEVVDLNVEELSDFLGIPAYPDIEGSHLGERKVTKKTEADIRKAREAEARFKPPLKSLKSKQPVHVSRSTVDHQNYVDRAQF</sequence>
<gene>
    <name evidence="1" type="ORF">M9H77_23116</name>
</gene>
<accession>A0ACC0AS47</accession>
<reference evidence="2" key="1">
    <citation type="journal article" date="2023" name="Nat. Plants">
        <title>Single-cell RNA sequencing provides a high-resolution roadmap for understanding the multicellular compartmentation of specialized metabolism.</title>
        <authorList>
            <person name="Sun S."/>
            <person name="Shen X."/>
            <person name="Li Y."/>
            <person name="Li Y."/>
            <person name="Wang S."/>
            <person name="Li R."/>
            <person name="Zhang H."/>
            <person name="Shen G."/>
            <person name="Guo B."/>
            <person name="Wei J."/>
            <person name="Xu J."/>
            <person name="St-Pierre B."/>
            <person name="Chen S."/>
            <person name="Sun C."/>
        </authorList>
    </citation>
    <scope>NUCLEOTIDE SEQUENCE [LARGE SCALE GENOMIC DNA]</scope>
</reference>
<organism evidence="1 2">
    <name type="scientific">Catharanthus roseus</name>
    <name type="common">Madagascar periwinkle</name>
    <name type="synonym">Vinca rosea</name>
    <dbReference type="NCBI Taxonomy" id="4058"/>
    <lineage>
        <taxon>Eukaryota</taxon>
        <taxon>Viridiplantae</taxon>
        <taxon>Streptophyta</taxon>
        <taxon>Embryophyta</taxon>
        <taxon>Tracheophyta</taxon>
        <taxon>Spermatophyta</taxon>
        <taxon>Magnoliopsida</taxon>
        <taxon>eudicotyledons</taxon>
        <taxon>Gunneridae</taxon>
        <taxon>Pentapetalae</taxon>
        <taxon>asterids</taxon>
        <taxon>lamiids</taxon>
        <taxon>Gentianales</taxon>
        <taxon>Apocynaceae</taxon>
        <taxon>Rauvolfioideae</taxon>
        <taxon>Vinceae</taxon>
        <taxon>Catharanthinae</taxon>
        <taxon>Catharanthus</taxon>
    </lineage>
</organism>
<dbReference type="Proteomes" id="UP001060085">
    <property type="component" value="Linkage Group LG05"/>
</dbReference>